<keyword evidence="11" id="KW-1185">Reference proteome</keyword>
<evidence type="ECO:0000256" key="7">
    <source>
        <dbReference type="ARBA" id="ARBA00023306"/>
    </source>
</evidence>
<evidence type="ECO:0000256" key="1">
    <source>
        <dbReference type="ARBA" id="ARBA00004401"/>
    </source>
</evidence>
<dbReference type="RefSeq" id="WP_108604799.1">
    <property type="nucleotide sequence ID" value="NZ_CP026604.1"/>
</dbReference>
<dbReference type="Proteomes" id="UP000244441">
    <property type="component" value="Chromosome"/>
</dbReference>
<comment type="function">
    <text evidence="8">Essential cell division protein. May link together the upstream cell division proteins, which are predominantly cytoplasmic, with the downstream cell division proteins, which are predominantly periplasmic.</text>
</comment>
<dbReference type="GO" id="GO:0043093">
    <property type="term" value="P:FtsZ-dependent cytokinesis"/>
    <property type="evidence" value="ECO:0007669"/>
    <property type="project" value="UniProtKB-UniRule"/>
</dbReference>
<dbReference type="OrthoDB" id="6196803at2"/>
<name>A0A2S0VX00_9ALTE</name>
<evidence type="ECO:0000256" key="6">
    <source>
        <dbReference type="ARBA" id="ARBA00023136"/>
    </source>
</evidence>
<evidence type="ECO:0000256" key="8">
    <source>
        <dbReference type="HAMAP-Rule" id="MF_00910"/>
    </source>
</evidence>
<dbReference type="PANTHER" id="PTHR37479:SF1">
    <property type="entry name" value="CELL DIVISION PROTEIN FTSL"/>
    <property type="match status" value="1"/>
</dbReference>
<evidence type="ECO:0000256" key="3">
    <source>
        <dbReference type="ARBA" id="ARBA00022618"/>
    </source>
</evidence>
<gene>
    <name evidence="8 10" type="primary">ftsL</name>
    <name evidence="10" type="ORF">C2869_21140</name>
</gene>
<protein>
    <recommendedName>
        <fullName evidence="8 9">Cell division protein FtsL</fullName>
    </recommendedName>
</protein>
<proteinExistence type="inferred from homology"/>
<evidence type="ECO:0000256" key="9">
    <source>
        <dbReference type="NCBIfam" id="TIGR02209"/>
    </source>
</evidence>
<evidence type="ECO:0000256" key="5">
    <source>
        <dbReference type="ARBA" id="ARBA00022989"/>
    </source>
</evidence>
<keyword evidence="8" id="KW-0997">Cell inner membrane</keyword>
<evidence type="ECO:0000313" key="10">
    <source>
        <dbReference type="EMBL" id="AWB68747.1"/>
    </source>
</evidence>
<keyword evidence="2 8" id="KW-1003">Cell membrane</keyword>
<dbReference type="GO" id="GO:0032153">
    <property type="term" value="C:cell division site"/>
    <property type="evidence" value="ECO:0007669"/>
    <property type="project" value="UniProtKB-UniRule"/>
</dbReference>
<evidence type="ECO:0000256" key="4">
    <source>
        <dbReference type="ARBA" id="ARBA00022692"/>
    </source>
</evidence>
<reference evidence="10 11" key="1">
    <citation type="submission" date="2018-01" db="EMBL/GenBank/DDBJ databases">
        <title>Genome sequence of a Cantenovulum-like bacteria.</title>
        <authorList>
            <person name="Tan W.R."/>
            <person name="Lau N.-S."/>
            <person name="Go F."/>
            <person name="Amirul A.-A.A."/>
        </authorList>
    </citation>
    <scope>NUCLEOTIDE SEQUENCE [LARGE SCALE GENOMIC DNA]</scope>
    <source>
        <strain evidence="10 11">CCB-QB4</strain>
    </source>
</reference>
<dbReference type="KEGG" id="cate:C2869_21140"/>
<keyword evidence="6 8" id="KW-0472">Membrane</keyword>
<dbReference type="NCBIfam" id="TIGR02209">
    <property type="entry name" value="ftsL_broad"/>
    <property type="match status" value="1"/>
</dbReference>
<comment type="subunit">
    <text evidence="8">Part of a complex composed of FtsB, FtsL and FtsQ.</text>
</comment>
<evidence type="ECO:0000256" key="2">
    <source>
        <dbReference type="ARBA" id="ARBA00022475"/>
    </source>
</evidence>
<dbReference type="AlphaFoldDB" id="A0A2S0VX00"/>
<dbReference type="HAMAP" id="MF_00910">
    <property type="entry name" value="FtsL"/>
    <property type="match status" value="1"/>
</dbReference>
<dbReference type="Pfam" id="PF04999">
    <property type="entry name" value="FtsL"/>
    <property type="match status" value="1"/>
</dbReference>
<comment type="subcellular location">
    <subcellularLocation>
        <location evidence="8">Cell inner membrane</location>
        <topology evidence="8">Single-pass type II membrane protein</topology>
    </subcellularLocation>
    <subcellularLocation>
        <location evidence="1">Cell membrane</location>
        <topology evidence="1">Single-pass type II membrane protein</topology>
    </subcellularLocation>
    <text evidence="8">Localizes to the division septum where it forms a ring structure.</text>
</comment>
<keyword evidence="4 8" id="KW-0812">Transmembrane</keyword>
<dbReference type="EMBL" id="CP026604">
    <property type="protein sequence ID" value="AWB68747.1"/>
    <property type="molecule type" value="Genomic_DNA"/>
</dbReference>
<accession>A0A2S0VX00</accession>
<dbReference type="PANTHER" id="PTHR37479">
    <property type="entry name" value="CELL DIVISION PROTEIN FTSL"/>
    <property type="match status" value="1"/>
</dbReference>
<feature type="transmembrane region" description="Helical" evidence="8">
    <location>
        <begin position="26"/>
        <end position="46"/>
    </location>
</feature>
<evidence type="ECO:0000313" key="11">
    <source>
        <dbReference type="Proteomes" id="UP000244441"/>
    </source>
</evidence>
<organism evidence="10 11">
    <name type="scientific">Saccharobesus litoralis</name>
    <dbReference type="NCBI Taxonomy" id="2172099"/>
    <lineage>
        <taxon>Bacteria</taxon>
        <taxon>Pseudomonadati</taxon>
        <taxon>Pseudomonadota</taxon>
        <taxon>Gammaproteobacteria</taxon>
        <taxon>Alteromonadales</taxon>
        <taxon>Alteromonadaceae</taxon>
        <taxon>Saccharobesus</taxon>
    </lineage>
</organism>
<dbReference type="GO" id="GO:0005886">
    <property type="term" value="C:plasma membrane"/>
    <property type="evidence" value="ECO:0007669"/>
    <property type="project" value="UniProtKB-SubCell"/>
</dbReference>
<sequence>MASRDKQAKQPNLAWLIIKDWLEHKLVIFLVLCVMSSAYAVVYFAWKNRQLNTEVQKLQDKQDRLGVDWRHMLLELNALSEHSRVEQIATKQLEMKRPDRAEERIIELE</sequence>
<keyword evidence="5 8" id="KW-1133">Transmembrane helix</keyword>
<comment type="similarity">
    <text evidence="8">Belongs to the FtsL family.</text>
</comment>
<dbReference type="InterPro" id="IPR011922">
    <property type="entry name" value="Cell_div_FtsL"/>
</dbReference>
<keyword evidence="7 8" id="KW-0131">Cell cycle</keyword>
<keyword evidence="3 8" id="KW-0132">Cell division</keyword>